<keyword evidence="4" id="KW-0862">Zinc</keyword>
<dbReference type="PANTHER" id="PTHR12786">
    <property type="entry name" value="SPLICING FACTOR SF3A-RELATED"/>
    <property type="match status" value="1"/>
</dbReference>
<dbReference type="RefSeq" id="XP_002142698.1">
    <property type="nucleotide sequence ID" value="XM_002142662.1"/>
</dbReference>
<evidence type="ECO:0000256" key="2">
    <source>
        <dbReference type="ARBA" id="ARBA00022723"/>
    </source>
</evidence>
<dbReference type="InterPro" id="IPR051421">
    <property type="entry name" value="RNA_Proc_DNA_Dmg_Regulator"/>
</dbReference>
<evidence type="ECO:0000256" key="5">
    <source>
        <dbReference type="ARBA" id="ARBA00023242"/>
    </source>
</evidence>
<keyword evidence="3" id="KW-0863">Zinc-finger</keyword>
<dbReference type="OMA" id="GPKAFQK"/>
<dbReference type="GO" id="GO:0003723">
    <property type="term" value="F:RNA binding"/>
    <property type="evidence" value="ECO:0007669"/>
    <property type="project" value="InterPro"/>
</dbReference>
<keyword evidence="5" id="KW-0539">Nucleus</keyword>
<evidence type="ECO:0000259" key="6">
    <source>
        <dbReference type="PROSITE" id="PS50171"/>
    </source>
</evidence>
<dbReference type="VEuPathDB" id="CryptoDB:CMU_021120"/>
<dbReference type="AlphaFoldDB" id="B6AJF8"/>
<dbReference type="GO" id="GO:0000398">
    <property type="term" value="P:mRNA splicing, via spliceosome"/>
    <property type="evidence" value="ECO:0007669"/>
    <property type="project" value="InterPro"/>
</dbReference>
<keyword evidence="8" id="KW-1185">Reference proteome</keyword>
<dbReference type="GO" id="GO:0008270">
    <property type="term" value="F:zinc ion binding"/>
    <property type="evidence" value="ECO:0007669"/>
    <property type="project" value="UniProtKB-KW"/>
</dbReference>
<dbReference type="eggNOG" id="KOG2636">
    <property type="taxonomic scope" value="Eukaryota"/>
</dbReference>
<evidence type="ECO:0000256" key="4">
    <source>
        <dbReference type="ARBA" id="ARBA00022833"/>
    </source>
</evidence>
<reference evidence="7" key="1">
    <citation type="submission" date="2008-06" db="EMBL/GenBank/DDBJ databases">
        <authorList>
            <person name="Lorenzi H."/>
            <person name="Inman J."/>
            <person name="Miller J."/>
            <person name="Schobel S."/>
            <person name="Amedeo P."/>
            <person name="Caler E.V."/>
            <person name="da Silva J."/>
        </authorList>
    </citation>
    <scope>NUCLEOTIDE SEQUENCE [LARGE SCALE GENOMIC DNA]</scope>
    <source>
        <strain evidence="7">RN66</strain>
    </source>
</reference>
<accession>B6AJF8</accession>
<evidence type="ECO:0000256" key="3">
    <source>
        <dbReference type="ARBA" id="ARBA00022771"/>
    </source>
</evidence>
<name>B6AJF8_CRYMR</name>
<dbReference type="PROSITE" id="PS50171">
    <property type="entry name" value="ZF_MATRIN"/>
    <property type="match status" value="1"/>
</dbReference>
<comment type="subcellular location">
    <subcellularLocation>
        <location evidence="1">Nucleus</location>
    </subcellularLocation>
</comment>
<evidence type="ECO:0000256" key="1">
    <source>
        <dbReference type="ARBA" id="ARBA00004123"/>
    </source>
</evidence>
<sequence>MSRFILERCRELHEEMECLEKSIALLFSKLKQGSKGSLLIEIVIKFLAQKMQKNASDILSIYSDSSGKRRSEISFLGGISNNDKNNEDSTSTSKDDVWKNYYERIRSIKASDKDLNSLIEPKLTKKNICQKIIENMINDVFTSDILNLMFTLEEDYGNRLDMHHLYIQFINIKKIHDYKISNTKSYNLNNGAEILPLSSTKKAINKTFESIDYVTYLGSFEKFSSISRFCKYRNNEYEYYINKLLEYLEQFFIKTHPLVDSIKIRSRFESEFESKWLDNSIPEWCTPSHKMKFYSIFTDSLFSSEGIYSSHIQGKKYKREKMKYLSSSIEEQNMRIQNSIAYDKSMAKTEFLIGKYCILLNVERNNTIDYLHNTQSRTVREFTEKLDHFNIIEFINNILSNENTQDEEDKVLDSDEDIDELEENIHNPLGLPVGLDGKPVPYWLFKLHGLGIEFKCEICGNYSYWGRRAFERHFQESRHSNGLRTLGIPNTSHFKEITKIKDAQKLYEKLSRNVEANTFNEQEIEMEDTKGNILSLKSYQDLRHQGLI</sequence>
<dbReference type="Proteomes" id="UP000001460">
    <property type="component" value="Unassembled WGS sequence"/>
</dbReference>
<dbReference type="STRING" id="441375.B6AJF8"/>
<organism evidence="7 8">
    <name type="scientific">Cryptosporidium muris (strain RN66)</name>
    <dbReference type="NCBI Taxonomy" id="441375"/>
    <lineage>
        <taxon>Eukaryota</taxon>
        <taxon>Sar</taxon>
        <taxon>Alveolata</taxon>
        <taxon>Apicomplexa</taxon>
        <taxon>Conoidasida</taxon>
        <taxon>Coccidia</taxon>
        <taxon>Eucoccidiorida</taxon>
        <taxon>Eimeriorina</taxon>
        <taxon>Cryptosporidiidae</taxon>
        <taxon>Cryptosporidium</taxon>
    </lineage>
</organism>
<proteinExistence type="predicted"/>
<dbReference type="OrthoDB" id="2160351at2759"/>
<dbReference type="InterPro" id="IPR000690">
    <property type="entry name" value="Matrin/U1-C_Znf_C2H2"/>
</dbReference>
<dbReference type="GO" id="GO:0005681">
    <property type="term" value="C:spliceosomal complex"/>
    <property type="evidence" value="ECO:0007669"/>
    <property type="project" value="InterPro"/>
</dbReference>
<gene>
    <name evidence="7" type="ORF">CMU_021120</name>
</gene>
<dbReference type="EMBL" id="DS989739">
    <property type="protein sequence ID" value="EEA08349.1"/>
    <property type="molecule type" value="Genomic_DNA"/>
</dbReference>
<evidence type="ECO:0000313" key="7">
    <source>
        <dbReference type="EMBL" id="EEA08349.1"/>
    </source>
</evidence>
<dbReference type="InterPro" id="IPR024598">
    <property type="entry name" value="SF3a60/Prp9_C"/>
</dbReference>
<dbReference type="GeneID" id="6997838"/>
<dbReference type="PANTHER" id="PTHR12786:SF2">
    <property type="entry name" value="SPLICING FACTOR 3A SUBUNIT 3"/>
    <property type="match status" value="1"/>
</dbReference>
<evidence type="ECO:0000313" key="8">
    <source>
        <dbReference type="Proteomes" id="UP000001460"/>
    </source>
</evidence>
<keyword evidence="2" id="KW-0479">Metal-binding</keyword>
<protein>
    <recommendedName>
        <fullName evidence="6">Matrin-type domain-containing protein</fullName>
    </recommendedName>
</protein>
<dbReference type="Pfam" id="PF11931">
    <property type="entry name" value="SF3a60_Prp9_C"/>
    <property type="match status" value="1"/>
</dbReference>
<feature type="domain" description="Matrin-type" evidence="6">
    <location>
        <begin position="454"/>
        <end position="485"/>
    </location>
</feature>